<dbReference type="EMBL" id="JAPFFI010000014">
    <property type="protein sequence ID" value="KAJ6366550.1"/>
    <property type="molecule type" value="Genomic_DNA"/>
</dbReference>
<comment type="caution">
    <text evidence="2">The sequence shown here is derived from an EMBL/GenBank/DDBJ whole genome shotgun (WGS) entry which is preliminary data.</text>
</comment>
<sequence>MENDKFTATASNMKNDDVEKASASNIDENTNKANKKMVWTNDEGYYEIDNEDWEIRNICIDLEGLKESPPHKDQADECCIYRVPNSLRVSNPEAYTPQLISIEAVSATKFAEAATSATNLQRSLCKFVAEAVASKRPLQDFCRGR</sequence>
<dbReference type="Proteomes" id="UP001141253">
    <property type="component" value="Chromosome 7"/>
</dbReference>
<gene>
    <name evidence="2" type="ORF">OIU77_003021</name>
</gene>
<evidence type="ECO:0000313" key="3">
    <source>
        <dbReference type="Proteomes" id="UP001141253"/>
    </source>
</evidence>
<feature type="region of interest" description="Disordered" evidence="1">
    <location>
        <begin position="1"/>
        <end position="27"/>
    </location>
</feature>
<keyword evidence="3" id="KW-1185">Reference proteome</keyword>
<proteinExistence type="predicted"/>
<evidence type="ECO:0000313" key="2">
    <source>
        <dbReference type="EMBL" id="KAJ6366550.1"/>
    </source>
</evidence>
<feature type="compositionally biased region" description="Polar residues" evidence="1">
    <location>
        <begin position="1"/>
        <end position="13"/>
    </location>
</feature>
<name>A0ABQ9AZF7_9ROSI</name>
<protein>
    <submittedName>
        <fullName evidence="2">Uncharacterized protein</fullName>
    </submittedName>
</protein>
<reference evidence="2" key="1">
    <citation type="submission" date="2022-10" db="EMBL/GenBank/DDBJ databases">
        <authorList>
            <person name="Hyden B.L."/>
            <person name="Feng K."/>
            <person name="Yates T."/>
            <person name="Jawdy S."/>
            <person name="Smart L.B."/>
            <person name="Muchero W."/>
        </authorList>
    </citation>
    <scope>NUCLEOTIDE SEQUENCE</scope>
    <source>
        <tissue evidence="2">Shoot tip</tissue>
    </source>
</reference>
<organism evidence="2 3">
    <name type="scientific">Salix suchowensis</name>
    <dbReference type="NCBI Taxonomy" id="1278906"/>
    <lineage>
        <taxon>Eukaryota</taxon>
        <taxon>Viridiplantae</taxon>
        <taxon>Streptophyta</taxon>
        <taxon>Embryophyta</taxon>
        <taxon>Tracheophyta</taxon>
        <taxon>Spermatophyta</taxon>
        <taxon>Magnoliopsida</taxon>
        <taxon>eudicotyledons</taxon>
        <taxon>Gunneridae</taxon>
        <taxon>Pentapetalae</taxon>
        <taxon>rosids</taxon>
        <taxon>fabids</taxon>
        <taxon>Malpighiales</taxon>
        <taxon>Salicaceae</taxon>
        <taxon>Saliceae</taxon>
        <taxon>Salix</taxon>
    </lineage>
</organism>
<evidence type="ECO:0000256" key="1">
    <source>
        <dbReference type="SAM" id="MobiDB-lite"/>
    </source>
</evidence>
<reference evidence="2" key="2">
    <citation type="journal article" date="2023" name="Int. J. Mol. Sci.">
        <title>De Novo Assembly and Annotation of 11 Diverse Shrub Willow (Salix) Genomes Reveals Novel Gene Organization in Sex-Linked Regions.</title>
        <authorList>
            <person name="Hyden B."/>
            <person name="Feng K."/>
            <person name="Yates T.B."/>
            <person name="Jawdy S."/>
            <person name="Cereghino C."/>
            <person name="Smart L.B."/>
            <person name="Muchero W."/>
        </authorList>
    </citation>
    <scope>NUCLEOTIDE SEQUENCE</scope>
    <source>
        <tissue evidence="2">Shoot tip</tissue>
    </source>
</reference>
<accession>A0ABQ9AZF7</accession>